<dbReference type="PANTHER" id="PTHR43322">
    <property type="entry name" value="1-D-DEOXYXYLULOSE 5-PHOSPHATE SYNTHASE-RELATED"/>
    <property type="match status" value="1"/>
</dbReference>
<dbReference type="EMBL" id="BAAFSF010000001">
    <property type="protein sequence ID" value="GAB1251062.1"/>
    <property type="molecule type" value="Genomic_DNA"/>
</dbReference>
<dbReference type="InterPro" id="IPR009014">
    <property type="entry name" value="Transketo_C/PFOR_II"/>
</dbReference>
<reference evidence="12 13" key="1">
    <citation type="journal article" date="2025" name="Int. J. Syst. Evol. Microbiol.">
        <title>Desulfovibrio falkowii sp. nov., Porphyromonas miyakawae sp. nov., Mediterraneibacter flintii sp. nov. and Owariibacterium komagatae gen. nov., sp. nov., isolated from human faeces.</title>
        <authorList>
            <person name="Hamaguchi T."/>
            <person name="Ohara M."/>
            <person name="Hisatomi A."/>
            <person name="Sekiguchi K."/>
            <person name="Takeda J.I."/>
            <person name="Ueyama J."/>
            <person name="Ito M."/>
            <person name="Nishiwaki H."/>
            <person name="Ogi T."/>
            <person name="Hirayama M."/>
            <person name="Ohkuma M."/>
            <person name="Sakamoto M."/>
            <person name="Ohno K."/>
        </authorList>
    </citation>
    <scope>NUCLEOTIDE SEQUENCE [LARGE SCALE GENOMIC DNA]</scope>
    <source>
        <strain evidence="12 13">13CB11C</strain>
    </source>
</reference>
<accession>A0ABQ0E022</accession>
<comment type="similarity">
    <text evidence="2 10">Belongs to the transketolase family. DXPS subfamily.</text>
</comment>
<comment type="subunit">
    <text evidence="3 10">Homodimer.</text>
</comment>
<evidence type="ECO:0000256" key="9">
    <source>
        <dbReference type="ARBA" id="ARBA00023229"/>
    </source>
</evidence>
<evidence type="ECO:0000256" key="1">
    <source>
        <dbReference type="ARBA" id="ARBA00004980"/>
    </source>
</evidence>
<comment type="pathway">
    <text evidence="1 10">Metabolic intermediate biosynthesis; 1-deoxy-D-xylulose 5-phosphate biosynthesis; 1-deoxy-D-xylulose 5-phosphate from D-glyceraldehyde 3-phosphate and pyruvate: step 1/1.</text>
</comment>
<dbReference type="SUPFAM" id="SSF52922">
    <property type="entry name" value="TK C-terminal domain-like"/>
    <property type="match status" value="1"/>
</dbReference>
<dbReference type="Gene3D" id="3.40.50.920">
    <property type="match status" value="1"/>
</dbReference>
<dbReference type="CDD" id="cd02007">
    <property type="entry name" value="TPP_DXS"/>
    <property type="match status" value="1"/>
</dbReference>
<keyword evidence="8 10" id="KW-0786">Thiamine pyrophosphate</keyword>
<gene>
    <name evidence="10 12" type="primary">dxs</name>
    <name evidence="12" type="ORF">Tsumi_01660</name>
</gene>
<comment type="function">
    <text evidence="10">Catalyzes the acyloin condensation reaction between C atoms 2 and 3 of pyruvate and glyceraldehyde 3-phosphate to yield 1-deoxy-D-xylulose-5-phosphate (DXP).</text>
</comment>
<evidence type="ECO:0000256" key="4">
    <source>
        <dbReference type="ARBA" id="ARBA00022679"/>
    </source>
</evidence>
<evidence type="ECO:0000313" key="12">
    <source>
        <dbReference type="EMBL" id="GAB1251062.1"/>
    </source>
</evidence>
<dbReference type="HAMAP" id="MF_00315">
    <property type="entry name" value="DXP_synth"/>
    <property type="match status" value="1"/>
</dbReference>
<dbReference type="RefSeq" id="WP_411914878.1">
    <property type="nucleotide sequence ID" value="NZ_BAAFSF010000001.1"/>
</dbReference>
<dbReference type="Pfam" id="PF13292">
    <property type="entry name" value="DXP_synthase_N"/>
    <property type="match status" value="1"/>
</dbReference>
<dbReference type="Gene3D" id="3.40.50.970">
    <property type="match status" value="2"/>
</dbReference>
<keyword evidence="5 10" id="KW-0479">Metal-binding</keyword>
<dbReference type="EC" id="2.2.1.7" evidence="10"/>
<dbReference type="SUPFAM" id="SSF52518">
    <property type="entry name" value="Thiamin diphosphate-binding fold (THDP-binding)"/>
    <property type="match status" value="2"/>
</dbReference>
<dbReference type="InterPro" id="IPR033248">
    <property type="entry name" value="Transketolase_C"/>
</dbReference>
<evidence type="ECO:0000256" key="7">
    <source>
        <dbReference type="ARBA" id="ARBA00022977"/>
    </source>
</evidence>
<feature type="binding site" evidence="10">
    <location>
        <position position="295"/>
    </location>
    <ligand>
        <name>thiamine diphosphate</name>
        <dbReference type="ChEBI" id="CHEBI:58937"/>
    </ligand>
</feature>
<feature type="domain" description="Transketolase-like pyrimidine-binding" evidence="11">
    <location>
        <begin position="327"/>
        <end position="491"/>
    </location>
</feature>
<dbReference type="InterPro" id="IPR005477">
    <property type="entry name" value="Dxylulose-5-P_synthase"/>
</dbReference>
<dbReference type="SMART" id="SM00861">
    <property type="entry name" value="Transket_pyr"/>
    <property type="match status" value="1"/>
</dbReference>
<feature type="binding site" evidence="10">
    <location>
        <position position="378"/>
    </location>
    <ligand>
        <name>thiamine diphosphate</name>
        <dbReference type="ChEBI" id="CHEBI:58937"/>
    </ligand>
</feature>
<dbReference type="NCBIfam" id="TIGR00204">
    <property type="entry name" value="dxs"/>
    <property type="match status" value="1"/>
</dbReference>
<evidence type="ECO:0000256" key="6">
    <source>
        <dbReference type="ARBA" id="ARBA00022842"/>
    </source>
</evidence>
<dbReference type="Proteomes" id="UP001628220">
    <property type="component" value="Unassembled WGS sequence"/>
</dbReference>
<dbReference type="NCBIfam" id="NF003933">
    <property type="entry name" value="PRK05444.2-2"/>
    <property type="match status" value="1"/>
</dbReference>
<organism evidence="12 13">
    <name type="scientific">Porphyromonas miyakawae</name>
    <dbReference type="NCBI Taxonomy" id="3137470"/>
    <lineage>
        <taxon>Bacteria</taxon>
        <taxon>Pseudomonadati</taxon>
        <taxon>Bacteroidota</taxon>
        <taxon>Bacteroidia</taxon>
        <taxon>Bacteroidales</taxon>
        <taxon>Porphyromonadaceae</taxon>
        <taxon>Porphyromonas</taxon>
    </lineage>
</organism>
<evidence type="ECO:0000256" key="3">
    <source>
        <dbReference type="ARBA" id="ARBA00011738"/>
    </source>
</evidence>
<dbReference type="PROSITE" id="PS00802">
    <property type="entry name" value="TRANSKETOLASE_2"/>
    <property type="match status" value="1"/>
</dbReference>
<comment type="caution">
    <text evidence="12">The sequence shown here is derived from an EMBL/GenBank/DDBJ whole genome shotgun (WGS) entry which is preliminary data.</text>
</comment>
<keyword evidence="9 10" id="KW-0414">Isoprene biosynthesis</keyword>
<keyword evidence="7 10" id="KW-0784">Thiamine biosynthesis</keyword>
<dbReference type="CDD" id="cd07033">
    <property type="entry name" value="TPP_PYR_DXS_TK_like"/>
    <property type="match status" value="1"/>
</dbReference>
<feature type="binding site" evidence="10">
    <location>
        <position position="81"/>
    </location>
    <ligand>
        <name>thiamine diphosphate</name>
        <dbReference type="ChEBI" id="CHEBI:58937"/>
    </ligand>
</feature>
<keyword evidence="4 10" id="KW-0808">Transferase</keyword>
<evidence type="ECO:0000256" key="10">
    <source>
        <dbReference type="HAMAP-Rule" id="MF_00315"/>
    </source>
</evidence>
<comment type="catalytic activity">
    <reaction evidence="10">
        <text>D-glyceraldehyde 3-phosphate + pyruvate + H(+) = 1-deoxy-D-xylulose 5-phosphate + CO2</text>
        <dbReference type="Rhea" id="RHEA:12605"/>
        <dbReference type="ChEBI" id="CHEBI:15361"/>
        <dbReference type="ChEBI" id="CHEBI:15378"/>
        <dbReference type="ChEBI" id="CHEBI:16526"/>
        <dbReference type="ChEBI" id="CHEBI:57792"/>
        <dbReference type="ChEBI" id="CHEBI:59776"/>
        <dbReference type="EC" id="2.2.1.7"/>
    </reaction>
</comment>
<sequence>MDEIGKVHYPLLESINEPKDLRRLPKNKLPELCREIRSFLLDELSTHPGHLASSLGVVEIAVALHYVYITPYDRLVWDVGHQAYAHKVLTNRRKNFSTLREWGGMSGFISPEESPYDTFTSGHASNSISAALGMAVAAKQKNEPRRVVAIIGDGAMTGGLAFEGLNNASSFPNNMLVVLNDNNISIDANVGGLNKYLVDINTSRAYNAVRFDLYRGMKRLNLIDEKSKRTVQRFNNSFKSMLSRSQGNFFDGLSIRYFGPVDGNDVLRLVDILSRIKEMEGPKLLHLRTIKGKGYPFAEASPTTWHAPGRFNIVTGEREKKNGLRPPKFQDVFGHTLVELAEQDERVVGITPAMPSGSSMNMLMKRFPERAYDVGIAESHAVTFAAGLAHEGMIPFCNIYSSFAQRSLDQIIHDVAIAKTPVIFCLDRAGLVGDDGATHQGAFDLAYLRYIPNLTIAAPIDEHWLRHLMLTAKEAFCPFVIRYPRGEGSLIDWHNEAKKVPIGKGRKLVDGERIAVLSIGAIGVEAREAVERLHKEGVVKPALFDMVFLKPIDEDILQEVFSGYDRIVTVEDGSRIGGLGSAVAEYMSERGYTGKLLRLGLPDEFIPHGSVPLQRSYAGIDAEHIYQSILSL</sequence>
<name>A0ABQ0E022_9PORP</name>
<comment type="cofactor">
    <cofactor evidence="10">
        <name>Mg(2+)</name>
        <dbReference type="ChEBI" id="CHEBI:18420"/>
    </cofactor>
    <text evidence="10">Binds 1 Mg(2+) ion per subunit.</text>
</comment>
<dbReference type="Pfam" id="PF02780">
    <property type="entry name" value="Transketolase_C"/>
    <property type="match status" value="1"/>
</dbReference>
<protein>
    <recommendedName>
        <fullName evidence="10">1-deoxy-D-xylulose-5-phosphate synthase</fullName>
        <ecNumber evidence="10">2.2.1.7</ecNumber>
    </recommendedName>
    <alternativeName>
        <fullName evidence="10">1-deoxyxylulose-5-phosphate synthase</fullName>
        <shortName evidence="10">DXP synthase</shortName>
        <shortName evidence="10">DXPS</shortName>
    </alternativeName>
</protein>
<keyword evidence="6 10" id="KW-0460">Magnesium</keyword>
<feature type="binding site" evidence="10">
    <location>
        <begin position="154"/>
        <end position="155"/>
    </location>
    <ligand>
        <name>thiamine diphosphate</name>
        <dbReference type="ChEBI" id="CHEBI:58937"/>
    </ligand>
</feature>
<proteinExistence type="inferred from homology"/>
<dbReference type="InterPro" id="IPR029061">
    <property type="entry name" value="THDP-binding"/>
</dbReference>
<dbReference type="InterPro" id="IPR005475">
    <property type="entry name" value="Transketolase-like_Pyr-bd"/>
</dbReference>
<feature type="binding site" evidence="10">
    <location>
        <position position="153"/>
    </location>
    <ligand>
        <name>Mg(2+)</name>
        <dbReference type="ChEBI" id="CHEBI:18420"/>
    </ligand>
</feature>
<dbReference type="PANTHER" id="PTHR43322:SF5">
    <property type="entry name" value="1-DEOXY-D-XYLULOSE-5-PHOSPHATE SYNTHASE, CHLOROPLASTIC"/>
    <property type="match status" value="1"/>
</dbReference>
<evidence type="ECO:0000313" key="13">
    <source>
        <dbReference type="Proteomes" id="UP001628220"/>
    </source>
</evidence>
<keyword evidence="13" id="KW-1185">Reference proteome</keyword>
<comment type="cofactor">
    <cofactor evidence="10">
        <name>thiamine diphosphate</name>
        <dbReference type="ChEBI" id="CHEBI:58937"/>
    </cofactor>
    <text evidence="10">Binds 1 thiamine pyrophosphate per subunit.</text>
</comment>
<feature type="binding site" evidence="10">
    <location>
        <position position="182"/>
    </location>
    <ligand>
        <name>Mg(2+)</name>
        <dbReference type="ChEBI" id="CHEBI:18420"/>
    </ligand>
</feature>
<dbReference type="InterPro" id="IPR020826">
    <property type="entry name" value="Transketolase_BS"/>
</dbReference>
<evidence type="ECO:0000256" key="2">
    <source>
        <dbReference type="ARBA" id="ARBA00011081"/>
    </source>
</evidence>
<feature type="binding site" evidence="10">
    <location>
        <position position="182"/>
    </location>
    <ligand>
        <name>thiamine diphosphate</name>
        <dbReference type="ChEBI" id="CHEBI:58937"/>
    </ligand>
</feature>
<dbReference type="Pfam" id="PF02779">
    <property type="entry name" value="Transket_pyr"/>
    <property type="match status" value="1"/>
</dbReference>
<evidence type="ECO:0000256" key="8">
    <source>
        <dbReference type="ARBA" id="ARBA00023052"/>
    </source>
</evidence>
<evidence type="ECO:0000259" key="11">
    <source>
        <dbReference type="SMART" id="SM00861"/>
    </source>
</evidence>
<feature type="binding site" evidence="10">
    <location>
        <begin position="122"/>
        <end position="124"/>
    </location>
    <ligand>
        <name>thiamine diphosphate</name>
        <dbReference type="ChEBI" id="CHEBI:58937"/>
    </ligand>
</feature>
<evidence type="ECO:0000256" key="5">
    <source>
        <dbReference type="ARBA" id="ARBA00022723"/>
    </source>
</evidence>